<keyword evidence="1" id="KW-0472">Membrane</keyword>
<evidence type="ECO:0000313" key="5">
    <source>
        <dbReference type="Proteomes" id="UP001595733"/>
    </source>
</evidence>
<sequence length="232" mass="26540">MSTNNQTNRYALILIAFLGLLFVETLLFENASIVIVLAGIALLYFGMRRNNRILFWIGLILLFISVFSMLTIRLLLFGIVLYIVYKLWKQEPLPTWDRIQFPESSNGSRIIQQRMFSSQSTPTEPYAWQDVHVHSIFGEYGLDLTNTILPKGTSFISIRKVLGKTVILVPYGVNVRIHYSTFVGEACFFDAPPVRLWNQTYQLADQPGTDQDTPELIISLSSWIGDVEVLRK</sequence>
<evidence type="ECO:0000256" key="1">
    <source>
        <dbReference type="SAM" id="Phobius"/>
    </source>
</evidence>
<dbReference type="Pfam" id="PF24661">
    <property type="entry name" value="DUF7649"/>
    <property type="match status" value="1"/>
</dbReference>
<name>A0ABV8UTE3_9BACL</name>
<feature type="domain" description="DUF7649" evidence="3">
    <location>
        <begin position="11"/>
        <end position="86"/>
    </location>
</feature>
<keyword evidence="1" id="KW-0812">Transmembrane</keyword>
<feature type="transmembrane region" description="Helical" evidence="1">
    <location>
        <begin position="54"/>
        <end position="85"/>
    </location>
</feature>
<evidence type="ECO:0000259" key="3">
    <source>
        <dbReference type="Pfam" id="PF24661"/>
    </source>
</evidence>
<feature type="domain" description="Cell wall-active antibiotics response LiaF-like C-terminal" evidence="2">
    <location>
        <begin position="115"/>
        <end position="229"/>
    </location>
</feature>
<organism evidence="4 5">
    <name type="scientific">Chryseomicrobium palamuruense</name>
    <dbReference type="NCBI Taxonomy" id="682973"/>
    <lineage>
        <taxon>Bacteria</taxon>
        <taxon>Bacillati</taxon>
        <taxon>Bacillota</taxon>
        <taxon>Bacilli</taxon>
        <taxon>Bacillales</taxon>
        <taxon>Caryophanaceae</taxon>
        <taxon>Chryseomicrobium</taxon>
    </lineage>
</organism>
<dbReference type="RefSeq" id="WP_378139504.1">
    <property type="nucleotide sequence ID" value="NZ_JBHSEF010000009.1"/>
</dbReference>
<keyword evidence="1" id="KW-1133">Transmembrane helix</keyword>
<dbReference type="InterPro" id="IPR047793">
    <property type="entry name" value="LiaF_C"/>
</dbReference>
<dbReference type="Proteomes" id="UP001595733">
    <property type="component" value="Unassembled WGS sequence"/>
</dbReference>
<gene>
    <name evidence="4" type="primary">liaF</name>
    <name evidence="4" type="ORF">ACFO0S_01670</name>
</gene>
<protein>
    <submittedName>
        <fullName evidence="4">Cell wall-active antibiotics response protein LiaF</fullName>
    </submittedName>
</protein>
<reference evidence="5" key="1">
    <citation type="journal article" date="2019" name="Int. J. Syst. Evol. Microbiol.">
        <title>The Global Catalogue of Microorganisms (GCM) 10K type strain sequencing project: providing services to taxonomists for standard genome sequencing and annotation.</title>
        <authorList>
            <consortium name="The Broad Institute Genomics Platform"/>
            <consortium name="The Broad Institute Genome Sequencing Center for Infectious Disease"/>
            <person name="Wu L."/>
            <person name="Ma J."/>
        </authorList>
    </citation>
    <scope>NUCLEOTIDE SEQUENCE [LARGE SCALE GENOMIC DNA]</scope>
    <source>
        <strain evidence="5">CCUG 50353</strain>
    </source>
</reference>
<keyword evidence="5" id="KW-1185">Reference proteome</keyword>
<feature type="transmembrane region" description="Helical" evidence="1">
    <location>
        <begin position="12"/>
        <end position="45"/>
    </location>
</feature>
<proteinExistence type="predicted"/>
<accession>A0ABV8UTE3</accession>
<dbReference type="NCBIfam" id="NF040535">
    <property type="entry name" value="LiaF_C_term"/>
    <property type="match status" value="1"/>
</dbReference>
<evidence type="ECO:0000313" key="4">
    <source>
        <dbReference type="EMBL" id="MFC4353773.1"/>
    </source>
</evidence>
<comment type="caution">
    <text evidence="4">The sequence shown here is derived from an EMBL/GenBank/DDBJ whole genome shotgun (WGS) entry which is preliminary data.</text>
</comment>
<dbReference type="InterPro" id="IPR024425">
    <property type="entry name" value="LiaF-like_C"/>
</dbReference>
<dbReference type="InterPro" id="IPR016975">
    <property type="entry name" value="Cell_wall_LiaF"/>
</dbReference>
<dbReference type="EMBL" id="JBHSEF010000009">
    <property type="protein sequence ID" value="MFC4353773.1"/>
    <property type="molecule type" value="Genomic_DNA"/>
</dbReference>
<dbReference type="Pfam" id="PF09922">
    <property type="entry name" value="LiaF-like_C"/>
    <property type="match status" value="1"/>
</dbReference>
<dbReference type="PIRSF" id="PIRSF031509">
    <property type="entry name" value="Cell_wall_LiaF/YvqF"/>
    <property type="match status" value="1"/>
</dbReference>
<dbReference type="InterPro" id="IPR056066">
    <property type="entry name" value="DUF7649"/>
</dbReference>
<evidence type="ECO:0000259" key="2">
    <source>
        <dbReference type="Pfam" id="PF09922"/>
    </source>
</evidence>